<evidence type="ECO:0000313" key="12">
    <source>
        <dbReference type="Proteomes" id="UP001164746"/>
    </source>
</evidence>
<feature type="compositionally biased region" description="Acidic residues" evidence="8">
    <location>
        <begin position="233"/>
        <end position="244"/>
    </location>
</feature>
<gene>
    <name evidence="11" type="ORF">MAR_016631</name>
</gene>
<dbReference type="InterPro" id="IPR058719">
    <property type="entry name" value="WHD_LYAR"/>
</dbReference>
<evidence type="ECO:0000256" key="2">
    <source>
        <dbReference type="ARBA" id="ARBA00022723"/>
    </source>
</evidence>
<evidence type="ECO:0000256" key="4">
    <source>
        <dbReference type="ARBA" id="ARBA00022771"/>
    </source>
</evidence>
<evidence type="ECO:0000259" key="9">
    <source>
        <dbReference type="Pfam" id="PF08790"/>
    </source>
</evidence>
<dbReference type="Gene3D" id="3.30.1490.490">
    <property type="match status" value="1"/>
</dbReference>
<feature type="compositionally biased region" description="Polar residues" evidence="8">
    <location>
        <begin position="143"/>
        <end position="152"/>
    </location>
</feature>
<reference evidence="11" key="1">
    <citation type="submission" date="2022-11" db="EMBL/GenBank/DDBJ databases">
        <title>Centuries of genome instability and evolution in soft-shell clam transmissible cancer (bioRxiv).</title>
        <authorList>
            <person name="Hart S.F.M."/>
            <person name="Yonemitsu M.A."/>
            <person name="Giersch R.M."/>
            <person name="Beal B.F."/>
            <person name="Arriagada G."/>
            <person name="Davis B.W."/>
            <person name="Ostrander E.A."/>
            <person name="Goff S.P."/>
            <person name="Metzger M.J."/>
        </authorList>
    </citation>
    <scope>NUCLEOTIDE SEQUENCE</scope>
    <source>
        <strain evidence="11">MELC-2E11</strain>
        <tissue evidence="11">Siphon/mantle</tissue>
    </source>
</reference>
<dbReference type="InterPro" id="IPR036236">
    <property type="entry name" value="Znf_C2H2_sf"/>
</dbReference>
<dbReference type="InterPro" id="IPR014898">
    <property type="entry name" value="Znf_C2H2_LYAR"/>
</dbReference>
<keyword evidence="5" id="KW-0862">Zinc</keyword>
<evidence type="ECO:0000313" key="11">
    <source>
        <dbReference type="EMBL" id="WAR22657.1"/>
    </source>
</evidence>
<evidence type="ECO:0000256" key="5">
    <source>
        <dbReference type="ARBA" id="ARBA00022833"/>
    </source>
</evidence>
<feature type="domain" description="Zinc finger C2H2 LYAR-type" evidence="9">
    <location>
        <begin position="32"/>
        <end position="59"/>
    </location>
</feature>
<name>A0ABY7FKJ4_MYAAR</name>
<comment type="subcellular location">
    <subcellularLocation>
        <location evidence="1">Nucleus</location>
    </subcellularLocation>
</comment>
<dbReference type="PANTHER" id="PTHR13100">
    <property type="entry name" value="CELL GROWTH-REGULATING NUCLEOLAR PROTEIN LYAR"/>
    <property type="match status" value="1"/>
</dbReference>
<keyword evidence="4 7" id="KW-0863">Zinc-finger</keyword>
<protein>
    <submittedName>
        <fullName evidence="11">LYAR-like protein</fullName>
    </submittedName>
</protein>
<evidence type="ECO:0000256" key="3">
    <source>
        <dbReference type="ARBA" id="ARBA00022737"/>
    </source>
</evidence>
<dbReference type="SUPFAM" id="SSF57667">
    <property type="entry name" value="beta-beta-alpha zinc fingers"/>
    <property type="match status" value="2"/>
</dbReference>
<feature type="domain" description="Cell growth-regulating nucleolar protein-like winged helix" evidence="10">
    <location>
        <begin position="272"/>
        <end position="343"/>
    </location>
</feature>
<sequence length="345" mass="39380">MVVFACNACGESLKKNQVEKHYYTKCRSCNVLSCLDCGKDFCGNEYEQHTKCVSEEEKYSGKNYVAKPNANKNEIKQQQWLQQVQLAIDKAKANPQLRELLVKLKDFPNIPRKQNKFINFLGNSVRCRNPKTCSEAWKVLMENPSSSQQGNGSADIKASEGNSENTTNNLTQDSSDQHAVSQVTETEAKKTSKREKKEERRKKAHKNEKKDKQEEVAEEKKSRKKKRKRVDSVDNDDAEASPEQDDSRLVAVEDGGAEEEEESSEPVKKKFKTKFNWAEIVQEVLESKGPEIKIKKLRKKVLAEYLSQGCTAKSEEKLWATFEKKLKRNHAVKIMGDRVKLLSGK</sequence>
<dbReference type="EMBL" id="CP111023">
    <property type="protein sequence ID" value="WAR22657.1"/>
    <property type="molecule type" value="Genomic_DNA"/>
</dbReference>
<keyword evidence="3" id="KW-0677">Repeat</keyword>
<feature type="compositionally biased region" description="Basic and acidic residues" evidence="8">
    <location>
        <begin position="186"/>
        <end position="198"/>
    </location>
</feature>
<dbReference type="InterPro" id="IPR039999">
    <property type="entry name" value="LYAR"/>
</dbReference>
<accession>A0ABY7FKJ4</accession>
<evidence type="ECO:0000256" key="8">
    <source>
        <dbReference type="SAM" id="MobiDB-lite"/>
    </source>
</evidence>
<feature type="compositionally biased region" description="Polar residues" evidence="8">
    <location>
        <begin position="160"/>
        <end position="183"/>
    </location>
</feature>
<feature type="region of interest" description="Disordered" evidence="8">
    <location>
        <begin position="143"/>
        <end position="268"/>
    </location>
</feature>
<evidence type="ECO:0000256" key="6">
    <source>
        <dbReference type="ARBA" id="ARBA00023242"/>
    </source>
</evidence>
<dbReference type="Pfam" id="PF25879">
    <property type="entry name" value="WHD_LYAR"/>
    <property type="match status" value="1"/>
</dbReference>
<feature type="compositionally biased region" description="Acidic residues" evidence="8">
    <location>
        <begin position="255"/>
        <end position="264"/>
    </location>
</feature>
<dbReference type="Proteomes" id="UP001164746">
    <property type="component" value="Chromosome 12"/>
</dbReference>
<dbReference type="PANTHER" id="PTHR13100:SF10">
    <property type="entry name" value="CELL GROWTH-REGULATING NUCLEOLAR PROTEIN"/>
    <property type="match status" value="1"/>
</dbReference>
<evidence type="ECO:0000256" key="7">
    <source>
        <dbReference type="PROSITE-ProRule" id="PRU01145"/>
    </source>
</evidence>
<proteinExistence type="predicted"/>
<keyword evidence="6" id="KW-0539">Nucleus</keyword>
<feature type="compositionally biased region" description="Basic and acidic residues" evidence="8">
    <location>
        <begin position="208"/>
        <end position="221"/>
    </location>
</feature>
<dbReference type="PROSITE" id="PS51804">
    <property type="entry name" value="ZF_C2HC_LYAR"/>
    <property type="match status" value="2"/>
</dbReference>
<evidence type="ECO:0000259" key="10">
    <source>
        <dbReference type="Pfam" id="PF25879"/>
    </source>
</evidence>
<keyword evidence="12" id="KW-1185">Reference proteome</keyword>
<organism evidence="11 12">
    <name type="scientific">Mya arenaria</name>
    <name type="common">Soft-shell clam</name>
    <dbReference type="NCBI Taxonomy" id="6604"/>
    <lineage>
        <taxon>Eukaryota</taxon>
        <taxon>Metazoa</taxon>
        <taxon>Spiralia</taxon>
        <taxon>Lophotrochozoa</taxon>
        <taxon>Mollusca</taxon>
        <taxon>Bivalvia</taxon>
        <taxon>Autobranchia</taxon>
        <taxon>Heteroconchia</taxon>
        <taxon>Euheterodonta</taxon>
        <taxon>Imparidentia</taxon>
        <taxon>Neoheterodontei</taxon>
        <taxon>Myida</taxon>
        <taxon>Myoidea</taxon>
        <taxon>Myidae</taxon>
        <taxon>Mya</taxon>
    </lineage>
</organism>
<dbReference type="Pfam" id="PF08790">
    <property type="entry name" value="zf-LYAR"/>
    <property type="match status" value="1"/>
</dbReference>
<evidence type="ECO:0000256" key="1">
    <source>
        <dbReference type="ARBA" id="ARBA00004123"/>
    </source>
</evidence>
<keyword evidence="2" id="KW-0479">Metal-binding</keyword>